<dbReference type="Gene3D" id="3.40.50.2300">
    <property type="match status" value="2"/>
</dbReference>
<evidence type="ECO:0000313" key="6">
    <source>
        <dbReference type="Proteomes" id="UP001595906"/>
    </source>
</evidence>
<name>A0ABV8PTW6_9BACT</name>
<dbReference type="PANTHER" id="PTHR30146">
    <property type="entry name" value="LACI-RELATED TRANSCRIPTIONAL REPRESSOR"/>
    <property type="match status" value="1"/>
</dbReference>
<feature type="domain" description="HTH lacI-type" evidence="4">
    <location>
        <begin position="10"/>
        <end position="58"/>
    </location>
</feature>
<keyword evidence="2 5" id="KW-0238">DNA-binding</keyword>
<dbReference type="PROSITE" id="PS50932">
    <property type="entry name" value="HTH_LACI_2"/>
    <property type="match status" value="1"/>
</dbReference>
<dbReference type="SUPFAM" id="SSF53822">
    <property type="entry name" value="Periplasmic binding protein-like I"/>
    <property type="match status" value="1"/>
</dbReference>
<dbReference type="InterPro" id="IPR028082">
    <property type="entry name" value="Peripla_BP_I"/>
</dbReference>
<keyword evidence="3" id="KW-0804">Transcription</keyword>
<organism evidence="5 6">
    <name type="scientific">Parasediminibacterium paludis</name>
    <dbReference type="NCBI Taxonomy" id="908966"/>
    <lineage>
        <taxon>Bacteria</taxon>
        <taxon>Pseudomonadati</taxon>
        <taxon>Bacteroidota</taxon>
        <taxon>Chitinophagia</taxon>
        <taxon>Chitinophagales</taxon>
        <taxon>Chitinophagaceae</taxon>
        <taxon>Parasediminibacterium</taxon>
    </lineage>
</organism>
<accession>A0ABV8PTW6</accession>
<dbReference type="CDD" id="cd01392">
    <property type="entry name" value="HTH_LacI"/>
    <property type="match status" value="1"/>
</dbReference>
<protein>
    <submittedName>
        <fullName evidence="5">LacI family DNA-binding transcriptional regulator</fullName>
    </submittedName>
</protein>
<dbReference type="Pfam" id="PF00356">
    <property type="entry name" value="LacI"/>
    <property type="match status" value="1"/>
</dbReference>
<evidence type="ECO:0000256" key="3">
    <source>
        <dbReference type="ARBA" id="ARBA00023163"/>
    </source>
</evidence>
<evidence type="ECO:0000256" key="2">
    <source>
        <dbReference type="ARBA" id="ARBA00023125"/>
    </source>
</evidence>
<dbReference type="GO" id="GO:0003677">
    <property type="term" value="F:DNA binding"/>
    <property type="evidence" value="ECO:0007669"/>
    <property type="project" value="UniProtKB-KW"/>
</dbReference>
<dbReference type="InterPro" id="IPR010982">
    <property type="entry name" value="Lambda_DNA-bd_dom_sf"/>
</dbReference>
<evidence type="ECO:0000256" key="1">
    <source>
        <dbReference type="ARBA" id="ARBA00023015"/>
    </source>
</evidence>
<dbReference type="Proteomes" id="UP001595906">
    <property type="component" value="Unassembled WGS sequence"/>
</dbReference>
<dbReference type="CDD" id="cd06267">
    <property type="entry name" value="PBP1_LacI_sugar_binding-like"/>
    <property type="match status" value="1"/>
</dbReference>
<evidence type="ECO:0000313" key="5">
    <source>
        <dbReference type="EMBL" id="MFC4231553.1"/>
    </source>
</evidence>
<dbReference type="EMBL" id="JBHSDC010000009">
    <property type="protein sequence ID" value="MFC4231553.1"/>
    <property type="molecule type" value="Genomic_DNA"/>
</dbReference>
<dbReference type="Gene3D" id="1.10.260.40">
    <property type="entry name" value="lambda repressor-like DNA-binding domains"/>
    <property type="match status" value="1"/>
</dbReference>
<dbReference type="InterPro" id="IPR000843">
    <property type="entry name" value="HTH_LacI"/>
</dbReference>
<dbReference type="SMART" id="SM00354">
    <property type="entry name" value="HTH_LACI"/>
    <property type="match status" value="1"/>
</dbReference>
<comment type="caution">
    <text evidence="5">The sequence shown here is derived from an EMBL/GenBank/DDBJ whole genome shotgun (WGS) entry which is preliminary data.</text>
</comment>
<keyword evidence="1" id="KW-0805">Transcription regulation</keyword>
<dbReference type="Pfam" id="PF13377">
    <property type="entry name" value="Peripla_BP_3"/>
    <property type="match status" value="1"/>
</dbReference>
<keyword evidence="6" id="KW-1185">Reference proteome</keyword>
<dbReference type="RefSeq" id="WP_379013069.1">
    <property type="nucleotide sequence ID" value="NZ_JBHSDC010000009.1"/>
</dbReference>
<dbReference type="PANTHER" id="PTHR30146:SF109">
    <property type="entry name" value="HTH-TYPE TRANSCRIPTIONAL REGULATOR GALS"/>
    <property type="match status" value="1"/>
</dbReference>
<reference evidence="6" key="1">
    <citation type="journal article" date="2019" name="Int. J. Syst. Evol. Microbiol.">
        <title>The Global Catalogue of Microorganisms (GCM) 10K type strain sequencing project: providing services to taxonomists for standard genome sequencing and annotation.</title>
        <authorList>
            <consortium name="The Broad Institute Genomics Platform"/>
            <consortium name="The Broad Institute Genome Sequencing Center for Infectious Disease"/>
            <person name="Wu L."/>
            <person name="Ma J."/>
        </authorList>
    </citation>
    <scope>NUCLEOTIDE SEQUENCE [LARGE SCALE GENOMIC DNA]</scope>
    <source>
        <strain evidence="6">CECT 8010</strain>
    </source>
</reference>
<gene>
    <name evidence="5" type="ORF">ACFOW1_06615</name>
</gene>
<evidence type="ECO:0000259" key="4">
    <source>
        <dbReference type="PROSITE" id="PS50932"/>
    </source>
</evidence>
<dbReference type="SUPFAM" id="SSF47413">
    <property type="entry name" value="lambda repressor-like DNA-binding domains"/>
    <property type="match status" value="1"/>
</dbReference>
<sequence length="338" mass="38077">MAKIDIKGLARELNISASTVSRALRDSHEISKATIDKVKALAEKLNYQPHPYAGSLRKNKTKTIGIVVPEVSNNFFAKVFSGIEVVAQENNYHALIYLTHDDYDKEKSILHHLQSGRVDGVIMSIASNTKDHSHIEELIQAGIQVIFFDRIGESFSTTKITTDDYNSAYKATVHLIEQGCKKPLHITRFLHQTNTKYRKKGFIQACKDYHLPIEDNWVIELNDDAVVEPTLTNILKNEYRPDGIFSSVETLSLYPYKVCKELGITMPDQLKFVSFSNMDAASFLVPALTTVTQPAFEIGKAAAMVLFQQLEKKKRGMQPLDNVFPSTLIVRESSIKNK</sequence>
<dbReference type="InterPro" id="IPR046335">
    <property type="entry name" value="LacI/GalR-like_sensor"/>
</dbReference>
<proteinExistence type="predicted"/>